<comment type="caution">
    <text evidence="2">The sequence shown here is derived from an EMBL/GenBank/DDBJ whole genome shotgun (WGS) entry which is preliminary data.</text>
</comment>
<dbReference type="AlphaFoldDB" id="A0AAN8UZJ6"/>
<keyword evidence="1" id="KW-0175">Coiled coil</keyword>
<gene>
    <name evidence="2" type="ORF">RJ641_012606</name>
</gene>
<accession>A0AAN8UZJ6</accession>
<dbReference type="Proteomes" id="UP001370490">
    <property type="component" value="Unassembled WGS sequence"/>
</dbReference>
<name>A0AAN8UZJ6_9MAGN</name>
<organism evidence="2 3">
    <name type="scientific">Dillenia turbinata</name>
    <dbReference type="NCBI Taxonomy" id="194707"/>
    <lineage>
        <taxon>Eukaryota</taxon>
        <taxon>Viridiplantae</taxon>
        <taxon>Streptophyta</taxon>
        <taxon>Embryophyta</taxon>
        <taxon>Tracheophyta</taxon>
        <taxon>Spermatophyta</taxon>
        <taxon>Magnoliopsida</taxon>
        <taxon>eudicotyledons</taxon>
        <taxon>Gunneridae</taxon>
        <taxon>Pentapetalae</taxon>
        <taxon>Dilleniales</taxon>
        <taxon>Dilleniaceae</taxon>
        <taxon>Dillenia</taxon>
    </lineage>
</organism>
<protein>
    <submittedName>
        <fullName evidence="2">Uncharacterized protein</fullName>
    </submittedName>
</protein>
<evidence type="ECO:0000313" key="3">
    <source>
        <dbReference type="Proteomes" id="UP001370490"/>
    </source>
</evidence>
<keyword evidence="3" id="KW-1185">Reference proteome</keyword>
<reference evidence="2 3" key="1">
    <citation type="submission" date="2023-12" db="EMBL/GenBank/DDBJ databases">
        <title>A high-quality genome assembly for Dillenia turbinata (Dilleniales).</title>
        <authorList>
            <person name="Chanderbali A."/>
        </authorList>
    </citation>
    <scope>NUCLEOTIDE SEQUENCE [LARGE SCALE GENOMIC DNA]</scope>
    <source>
        <strain evidence="2">LSX21</strain>
        <tissue evidence="2">Leaf</tissue>
    </source>
</reference>
<evidence type="ECO:0000256" key="1">
    <source>
        <dbReference type="SAM" id="Coils"/>
    </source>
</evidence>
<dbReference type="EMBL" id="JBAMMX010000019">
    <property type="protein sequence ID" value="KAK6922099.1"/>
    <property type="molecule type" value="Genomic_DNA"/>
</dbReference>
<sequence>MELLRLTKFKLQLQALVSEVRELRKQKQSEEEFSSKLQQLQAALASSNEEREKLERKVSYLESDNALLEKREKELKGTIQTLLQSREKFVNVYKDSTCELKRSIESKDRKIKVMSDKINAHLLLFESIEKEASSVKQVVNDAQHLVNEKEELGMKPLSMSRLKSRMDNLLSCEGQFVEKISDLECRLKSNQEELRKKDKIISELDICYLLLLNFLDLPYLQKILSVKEAIIENLLSDNEALRFELGSLGFTLKKIQDSATNMSRNTRIGDGTLKTAENSPDKNCGREAIGNTASSPCQEHNALQRPSHENHCYSYAVEITCSPPPSTSSEPQTKVDAQSILINGTKDNCRSFASHIDSENSTTQVDMTEAPE</sequence>
<proteinExistence type="predicted"/>
<evidence type="ECO:0000313" key="2">
    <source>
        <dbReference type="EMBL" id="KAK6922099.1"/>
    </source>
</evidence>
<feature type="coiled-coil region" evidence="1">
    <location>
        <begin position="6"/>
        <end position="71"/>
    </location>
</feature>